<evidence type="ECO:0000313" key="3">
    <source>
        <dbReference type="Proteomes" id="UP000886523"/>
    </source>
</evidence>
<dbReference type="Gene3D" id="2.60.120.590">
    <property type="entry name" value="Alpha-ketoglutarate-dependent dioxygenase AlkB-like"/>
    <property type="match status" value="1"/>
</dbReference>
<accession>A0A9P6DQX1</accession>
<dbReference type="PANTHER" id="PTHR31212:SF4">
    <property type="entry name" value="ALPHA-KETOGLUTARATE-DEPENDENT DIOXYGENASE ALKB HOMOLOG 3"/>
    <property type="match status" value="1"/>
</dbReference>
<dbReference type="EMBL" id="MU129070">
    <property type="protein sequence ID" value="KAF9507863.1"/>
    <property type="molecule type" value="Genomic_DNA"/>
</dbReference>
<dbReference type="PANTHER" id="PTHR31212">
    <property type="entry name" value="ALPHA-KETOGLUTARATE-DEPENDENT DIOXYGENASE ALKB HOMOLOG 3"/>
    <property type="match status" value="1"/>
</dbReference>
<dbReference type="GO" id="GO:0006307">
    <property type="term" value="P:DNA alkylation repair"/>
    <property type="evidence" value="ECO:0007669"/>
    <property type="project" value="InterPro"/>
</dbReference>
<organism evidence="2 3">
    <name type="scientific">Hydnum rufescens UP504</name>
    <dbReference type="NCBI Taxonomy" id="1448309"/>
    <lineage>
        <taxon>Eukaryota</taxon>
        <taxon>Fungi</taxon>
        <taxon>Dikarya</taxon>
        <taxon>Basidiomycota</taxon>
        <taxon>Agaricomycotina</taxon>
        <taxon>Agaricomycetes</taxon>
        <taxon>Cantharellales</taxon>
        <taxon>Hydnaceae</taxon>
        <taxon>Hydnum</taxon>
    </lineage>
</organism>
<dbReference type="PROSITE" id="PS51471">
    <property type="entry name" value="FE2OG_OXY"/>
    <property type="match status" value="1"/>
</dbReference>
<dbReference type="GO" id="GO:0051213">
    <property type="term" value="F:dioxygenase activity"/>
    <property type="evidence" value="ECO:0007669"/>
    <property type="project" value="InterPro"/>
</dbReference>
<dbReference type="InterPro" id="IPR027450">
    <property type="entry name" value="AlkB-like"/>
</dbReference>
<keyword evidence="3" id="KW-1185">Reference proteome</keyword>
<dbReference type="AlphaFoldDB" id="A0A9P6DQX1"/>
<gene>
    <name evidence="2" type="ORF">BS47DRAFT_1377831</name>
</gene>
<comment type="caution">
    <text evidence="2">The sequence shown here is derived from an EMBL/GenBank/DDBJ whole genome shotgun (WGS) entry which is preliminary data.</text>
</comment>
<dbReference type="SUPFAM" id="SSF51197">
    <property type="entry name" value="Clavaminate synthase-like"/>
    <property type="match status" value="1"/>
</dbReference>
<dbReference type="Proteomes" id="UP000886523">
    <property type="component" value="Unassembled WGS sequence"/>
</dbReference>
<sequence>MEMDTETLLALVASSLPAGVSAGEAELLDALIEANGDAPPSPTKSLPRLPVLTLTTPAMVAQHTPTTLHTSILPAELACQLYYTMLEEAKTWSRNKWYLADRLVESPHTSGFYARDAKSVDSKGMLEAAQYWYNGNRQKPPRVFPDVMEEALHFVEKVVQEEMKKRKRYPLEWGGEPSSWCANVAASNCYRGCKEGVGAHSDMLTYLGPYPTIASISLGTTRNFRLREVIPVTEVDQRQAQTFDIPLPHNSLLIMHPPTQEKFKHSIPTMKSIDTFRPAFGRGSGNEVDQHNERINITFRFFRPDFQPESIPRCKCTHGETPAVLRSNMKKKGGNEASHFWMCNGGAQNEGKSCHFFKNLDVVGEGRGPCVNVKRGIQNN</sequence>
<dbReference type="InterPro" id="IPR032854">
    <property type="entry name" value="ALKBH3"/>
</dbReference>
<feature type="domain" description="Fe2OG dioxygenase" evidence="1">
    <location>
        <begin position="181"/>
        <end position="303"/>
    </location>
</feature>
<evidence type="ECO:0000313" key="2">
    <source>
        <dbReference type="EMBL" id="KAF9507863.1"/>
    </source>
</evidence>
<proteinExistence type="predicted"/>
<dbReference type="InterPro" id="IPR005123">
    <property type="entry name" value="Oxoglu/Fe-dep_dioxygenase_dom"/>
</dbReference>
<dbReference type="InterPro" id="IPR037151">
    <property type="entry name" value="AlkB-like_sf"/>
</dbReference>
<protein>
    <recommendedName>
        <fullName evidence="1">Fe2OG dioxygenase domain-containing protein</fullName>
    </recommendedName>
</protein>
<evidence type="ECO:0000259" key="1">
    <source>
        <dbReference type="PROSITE" id="PS51471"/>
    </source>
</evidence>
<dbReference type="OrthoDB" id="545910at2759"/>
<dbReference type="Pfam" id="PF13532">
    <property type="entry name" value="2OG-FeII_Oxy_2"/>
    <property type="match status" value="1"/>
</dbReference>
<name>A0A9P6DQX1_9AGAM</name>
<reference evidence="2" key="1">
    <citation type="journal article" date="2020" name="Nat. Commun.">
        <title>Large-scale genome sequencing of mycorrhizal fungi provides insights into the early evolution of symbiotic traits.</title>
        <authorList>
            <person name="Miyauchi S."/>
            <person name="Kiss E."/>
            <person name="Kuo A."/>
            <person name="Drula E."/>
            <person name="Kohler A."/>
            <person name="Sanchez-Garcia M."/>
            <person name="Morin E."/>
            <person name="Andreopoulos B."/>
            <person name="Barry K.W."/>
            <person name="Bonito G."/>
            <person name="Buee M."/>
            <person name="Carver A."/>
            <person name="Chen C."/>
            <person name="Cichocki N."/>
            <person name="Clum A."/>
            <person name="Culley D."/>
            <person name="Crous P.W."/>
            <person name="Fauchery L."/>
            <person name="Girlanda M."/>
            <person name="Hayes R.D."/>
            <person name="Keri Z."/>
            <person name="LaButti K."/>
            <person name="Lipzen A."/>
            <person name="Lombard V."/>
            <person name="Magnuson J."/>
            <person name="Maillard F."/>
            <person name="Murat C."/>
            <person name="Nolan M."/>
            <person name="Ohm R.A."/>
            <person name="Pangilinan J."/>
            <person name="Pereira M.F."/>
            <person name="Perotto S."/>
            <person name="Peter M."/>
            <person name="Pfister S."/>
            <person name="Riley R."/>
            <person name="Sitrit Y."/>
            <person name="Stielow J.B."/>
            <person name="Szollosi G."/>
            <person name="Zifcakova L."/>
            <person name="Stursova M."/>
            <person name="Spatafora J.W."/>
            <person name="Tedersoo L."/>
            <person name="Vaario L.M."/>
            <person name="Yamada A."/>
            <person name="Yan M."/>
            <person name="Wang P."/>
            <person name="Xu J."/>
            <person name="Bruns T."/>
            <person name="Baldrian P."/>
            <person name="Vilgalys R."/>
            <person name="Dunand C."/>
            <person name="Henrissat B."/>
            <person name="Grigoriev I.V."/>
            <person name="Hibbett D."/>
            <person name="Nagy L.G."/>
            <person name="Martin F.M."/>
        </authorList>
    </citation>
    <scope>NUCLEOTIDE SEQUENCE</scope>
    <source>
        <strain evidence="2">UP504</strain>
    </source>
</reference>